<dbReference type="GO" id="GO:0005737">
    <property type="term" value="C:cytoplasm"/>
    <property type="evidence" value="ECO:0007669"/>
    <property type="project" value="TreeGrafter"/>
</dbReference>
<dbReference type="InterPro" id="IPR010140">
    <property type="entry name" value="Histidinol_P_phosphatase_HisJ"/>
</dbReference>
<proteinExistence type="inferred from homology"/>
<dbReference type="NCBIfam" id="NF005596">
    <property type="entry name" value="PRK07328.1"/>
    <property type="match status" value="1"/>
</dbReference>
<organism evidence="10 11">
    <name type="scientific">Fervidicola ferrireducens</name>
    <dbReference type="NCBI Taxonomy" id="520764"/>
    <lineage>
        <taxon>Bacteria</taxon>
        <taxon>Bacillati</taxon>
        <taxon>Bacillota</taxon>
        <taxon>Clostridia</taxon>
        <taxon>Thermosediminibacterales</taxon>
        <taxon>Thermosediminibacteraceae</taxon>
        <taxon>Fervidicola</taxon>
    </lineage>
</organism>
<evidence type="ECO:0000256" key="1">
    <source>
        <dbReference type="ARBA" id="ARBA00004970"/>
    </source>
</evidence>
<keyword evidence="4 8" id="KW-0028">Amino-acid biosynthesis</keyword>
<dbReference type="NCBIfam" id="TIGR01856">
    <property type="entry name" value="hisJ_fam"/>
    <property type="match status" value="1"/>
</dbReference>
<dbReference type="UniPathway" id="UPA00031">
    <property type="reaction ID" value="UER00013"/>
</dbReference>
<evidence type="ECO:0000256" key="7">
    <source>
        <dbReference type="ARBA" id="ARBA00049158"/>
    </source>
</evidence>
<evidence type="ECO:0000259" key="9">
    <source>
        <dbReference type="Pfam" id="PF02811"/>
    </source>
</evidence>
<dbReference type="InterPro" id="IPR004013">
    <property type="entry name" value="PHP_dom"/>
</dbReference>
<evidence type="ECO:0000256" key="2">
    <source>
        <dbReference type="ARBA" id="ARBA00009152"/>
    </source>
</evidence>
<accession>A0A140LDX7</accession>
<dbReference type="AlphaFoldDB" id="A0A140LDX7"/>
<evidence type="ECO:0000256" key="8">
    <source>
        <dbReference type="RuleBase" id="RU366003"/>
    </source>
</evidence>
<dbReference type="EMBL" id="LOED01000001">
    <property type="protein sequence ID" value="KXG78752.1"/>
    <property type="molecule type" value="Genomic_DNA"/>
</dbReference>
<dbReference type="STRING" id="520764.AN618_00900"/>
<protein>
    <recommendedName>
        <fullName evidence="3 8">Histidinol-phosphatase</fullName>
        <shortName evidence="8">HolPase</shortName>
        <ecNumber evidence="3 8">3.1.3.15</ecNumber>
    </recommendedName>
</protein>
<dbReference type="Proteomes" id="UP000070427">
    <property type="component" value="Unassembled WGS sequence"/>
</dbReference>
<evidence type="ECO:0000256" key="6">
    <source>
        <dbReference type="ARBA" id="ARBA00023102"/>
    </source>
</evidence>
<dbReference type="SUPFAM" id="SSF89550">
    <property type="entry name" value="PHP domain-like"/>
    <property type="match status" value="1"/>
</dbReference>
<evidence type="ECO:0000313" key="11">
    <source>
        <dbReference type="Proteomes" id="UP000070427"/>
    </source>
</evidence>
<keyword evidence="6 8" id="KW-0368">Histidine biosynthesis</keyword>
<gene>
    <name evidence="10" type="primary">hisK</name>
    <name evidence="10" type="ORF">AN618_00900</name>
</gene>
<dbReference type="InParanoid" id="A0A140LDX7"/>
<comment type="catalytic activity">
    <reaction evidence="7 8">
        <text>L-histidinol phosphate + H2O = L-histidinol + phosphate</text>
        <dbReference type="Rhea" id="RHEA:14465"/>
        <dbReference type="ChEBI" id="CHEBI:15377"/>
        <dbReference type="ChEBI" id="CHEBI:43474"/>
        <dbReference type="ChEBI" id="CHEBI:57699"/>
        <dbReference type="ChEBI" id="CHEBI:57980"/>
        <dbReference type="EC" id="3.1.3.15"/>
    </reaction>
</comment>
<reference evidence="10 11" key="1">
    <citation type="submission" date="2015-12" db="EMBL/GenBank/DDBJ databases">
        <title>Draft genome sequnece of Fervidicola ferrireducens strain Y170.</title>
        <authorList>
            <person name="Patel B.K."/>
        </authorList>
    </citation>
    <scope>NUCLEOTIDE SEQUENCE [LARGE SCALE GENOMIC DNA]</scope>
    <source>
        <strain evidence="10 11">Y170</strain>
    </source>
</reference>
<dbReference type="Gene3D" id="3.20.20.140">
    <property type="entry name" value="Metal-dependent hydrolases"/>
    <property type="match status" value="1"/>
</dbReference>
<keyword evidence="5 8" id="KW-0378">Hydrolase</keyword>
<evidence type="ECO:0000313" key="10">
    <source>
        <dbReference type="EMBL" id="KXG78752.1"/>
    </source>
</evidence>
<evidence type="ECO:0000256" key="4">
    <source>
        <dbReference type="ARBA" id="ARBA00022605"/>
    </source>
</evidence>
<dbReference type="PANTHER" id="PTHR21039">
    <property type="entry name" value="HISTIDINOL PHOSPHATASE-RELATED"/>
    <property type="match status" value="1"/>
</dbReference>
<feature type="domain" description="PHP" evidence="9">
    <location>
        <begin position="5"/>
        <end position="202"/>
    </location>
</feature>
<comment type="similarity">
    <text evidence="2 8">Belongs to the PHP hydrolase family. HisK subfamily.</text>
</comment>
<keyword evidence="11" id="KW-1185">Reference proteome</keyword>
<dbReference type="InterPro" id="IPR016195">
    <property type="entry name" value="Pol/histidinol_Pase-like"/>
</dbReference>
<evidence type="ECO:0000256" key="5">
    <source>
        <dbReference type="ARBA" id="ARBA00022801"/>
    </source>
</evidence>
<name>A0A140LDX7_9FIRM</name>
<dbReference type="OrthoDB" id="9775255at2"/>
<dbReference type="EC" id="3.1.3.15" evidence="3 8"/>
<dbReference type="Pfam" id="PF02811">
    <property type="entry name" value="PHP"/>
    <property type="match status" value="1"/>
</dbReference>
<sequence>MELRDYHVHLEQGPYTVEWVKKFLEEGKKRSVEEIGFSEHCYRFYQAKHLWRSDGPRGRWHEERATKDIEEYIKLVEDAKKQGFPIKLGIEVDYIPEWEDEIKYFVSFYPFDYVIGAVHWLGDFGFDNPDFMSEWESRDIYKTYIEYFEVLTNAIFSGIFDIIAHIDVIKVFGHKTEKDLSPIYQKVAKAMQKSKVCAEVSTAGLRKPVGEIYPSPDIMIQLKNYEIPLIINSDAHRPEDVGRDFDKALEYVRSFGFKNLCYFEKRKSFFYKI</sequence>
<dbReference type="GO" id="GO:0000105">
    <property type="term" value="P:L-histidine biosynthetic process"/>
    <property type="evidence" value="ECO:0007669"/>
    <property type="project" value="UniProtKB-UniRule"/>
</dbReference>
<comment type="caution">
    <text evidence="10">The sequence shown here is derived from an EMBL/GenBank/DDBJ whole genome shotgun (WGS) entry which is preliminary data.</text>
</comment>
<comment type="pathway">
    <text evidence="1 8">Amino-acid biosynthesis; L-histidine biosynthesis; L-histidine from 5-phospho-alpha-D-ribose 1-diphosphate: step 8/9.</text>
</comment>
<dbReference type="PANTHER" id="PTHR21039:SF0">
    <property type="entry name" value="HISTIDINOL-PHOSPHATASE"/>
    <property type="match status" value="1"/>
</dbReference>
<evidence type="ECO:0000256" key="3">
    <source>
        <dbReference type="ARBA" id="ARBA00013085"/>
    </source>
</evidence>
<dbReference type="PATRIC" id="fig|520764.3.peg.94"/>
<dbReference type="CDD" id="cd12110">
    <property type="entry name" value="PHP_HisPPase_Hisj_like"/>
    <property type="match status" value="1"/>
</dbReference>
<dbReference type="FunCoup" id="A0A140LDX7">
    <property type="interactions" value="99"/>
</dbReference>
<dbReference type="GO" id="GO:0004401">
    <property type="term" value="F:histidinol-phosphatase activity"/>
    <property type="evidence" value="ECO:0007669"/>
    <property type="project" value="UniProtKB-UniRule"/>
</dbReference>